<comment type="subcellular location">
    <subcellularLocation>
        <location evidence="1 6">Cell membrane</location>
        <topology evidence="1 6">Multi-pass membrane protein</topology>
    </subcellularLocation>
</comment>
<evidence type="ECO:0000256" key="4">
    <source>
        <dbReference type="ARBA" id="ARBA00022989"/>
    </source>
</evidence>
<comment type="similarity">
    <text evidence="6">Belongs to the insect chemoreceptor superfamily. Gustatory receptor (GR) family.</text>
</comment>
<dbReference type="InterPro" id="IPR013604">
    <property type="entry name" value="7TM_chemorcpt"/>
</dbReference>
<evidence type="ECO:0000256" key="1">
    <source>
        <dbReference type="ARBA" id="ARBA00004651"/>
    </source>
</evidence>
<keyword evidence="6" id="KW-0807">Transducer</keyword>
<dbReference type="Proteomes" id="UP001153292">
    <property type="component" value="Chromosome 11"/>
</dbReference>
<reference evidence="7" key="1">
    <citation type="submission" date="2021-12" db="EMBL/GenBank/DDBJ databases">
        <authorList>
            <person name="King R."/>
        </authorList>
    </citation>
    <scope>NUCLEOTIDE SEQUENCE</scope>
</reference>
<protein>
    <recommendedName>
        <fullName evidence="6">Gustatory receptor</fullName>
    </recommendedName>
</protein>
<keyword evidence="8" id="KW-1185">Reference proteome</keyword>
<comment type="function">
    <text evidence="6">Gustatory receptor which mediates acceptance or avoidance behavior, depending on its substrates.</text>
</comment>
<feature type="transmembrane region" description="Helical" evidence="6">
    <location>
        <begin position="137"/>
        <end position="159"/>
    </location>
</feature>
<keyword evidence="6" id="KW-0675">Receptor</keyword>
<gene>
    <name evidence="7" type="ORF">CHILSU_LOCUS1386</name>
</gene>
<evidence type="ECO:0000256" key="6">
    <source>
        <dbReference type="RuleBase" id="RU363108"/>
    </source>
</evidence>
<organism evidence="7 8">
    <name type="scientific">Chilo suppressalis</name>
    <name type="common">Asiatic rice borer moth</name>
    <dbReference type="NCBI Taxonomy" id="168631"/>
    <lineage>
        <taxon>Eukaryota</taxon>
        <taxon>Metazoa</taxon>
        <taxon>Ecdysozoa</taxon>
        <taxon>Arthropoda</taxon>
        <taxon>Hexapoda</taxon>
        <taxon>Insecta</taxon>
        <taxon>Pterygota</taxon>
        <taxon>Neoptera</taxon>
        <taxon>Endopterygota</taxon>
        <taxon>Lepidoptera</taxon>
        <taxon>Glossata</taxon>
        <taxon>Ditrysia</taxon>
        <taxon>Pyraloidea</taxon>
        <taxon>Crambidae</taxon>
        <taxon>Crambinae</taxon>
        <taxon>Chilo</taxon>
    </lineage>
</organism>
<feature type="transmembrane region" description="Helical" evidence="6">
    <location>
        <begin position="306"/>
        <end position="329"/>
    </location>
</feature>
<feature type="transmembrane region" description="Helical" evidence="6">
    <location>
        <begin position="43"/>
        <end position="64"/>
    </location>
</feature>
<dbReference type="Pfam" id="PF08395">
    <property type="entry name" value="7tm_7"/>
    <property type="match status" value="1"/>
</dbReference>
<feature type="transmembrane region" description="Helical" evidence="6">
    <location>
        <begin position="171"/>
        <end position="190"/>
    </location>
</feature>
<sequence length="408" mass="47372">MRVGEFNKKKEDLHTNKSFVFLNVLLKIFGLKCYVHRNASKLFLTRLLLTIIILGALLIFNLHYKATNLNNILNISVKITDTVQSVYDYFQYIIDLFYVYKYGGLVYCEYFKQYDTIDGIIGKGNYKLTINRRLSKLSGIFVAFWLTSSTCDFVAWALSFGWKTPMVYSTAYLYLLIRMVTTLDIISHILQIQCRMSMIYEIVHVNYVSADNLPGTICDSVENKNWFYGKNNMHEADSNKIRPVCIRDKNLSRCYLILTEQCSYINQMFGVRVLLNTFSSFIDMVRFTNLTVRMIVGSQHIQYNTVYFPIASTISRMLTCAIIFISLVLHCENAYRQNEKIILIIDHLFINKNPGPELRASMSELRDLVRSRPVNFHLANFFRLDYTLLISTASVVTTYSIILLQSIN</sequence>
<keyword evidence="5 6" id="KW-0472">Membrane</keyword>
<dbReference type="EMBL" id="OU963904">
    <property type="protein sequence ID" value="CAH0669479.1"/>
    <property type="molecule type" value="Genomic_DNA"/>
</dbReference>
<keyword evidence="4 6" id="KW-1133">Transmembrane helix</keyword>
<evidence type="ECO:0000256" key="5">
    <source>
        <dbReference type="ARBA" id="ARBA00023136"/>
    </source>
</evidence>
<accession>A0ABN8ECK4</accession>
<evidence type="ECO:0000256" key="2">
    <source>
        <dbReference type="ARBA" id="ARBA00022475"/>
    </source>
</evidence>
<keyword evidence="3 6" id="KW-0812">Transmembrane</keyword>
<evidence type="ECO:0000256" key="3">
    <source>
        <dbReference type="ARBA" id="ARBA00022692"/>
    </source>
</evidence>
<evidence type="ECO:0000313" key="8">
    <source>
        <dbReference type="Proteomes" id="UP001153292"/>
    </source>
</evidence>
<comment type="caution">
    <text evidence="6">Lacks conserved residue(s) required for the propagation of feature annotation.</text>
</comment>
<feature type="transmembrane region" description="Helical" evidence="6">
    <location>
        <begin position="386"/>
        <end position="404"/>
    </location>
</feature>
<name>A0ABN8ECK4_CHISP</name>
<evidence type="ECO:0000313" key="7">
    <source>
        <dbReference type="EMBL" id="CAH0669479.1"/>
    </source>
</evidence>
<proteinExistence type="inferred from homology"/>
<keyword evidence="2 6" id="KW-1003">Cell membrane</keyword>